<feature type="domain" description="Thiamine pyrophosphate enzyme central" evidence="7">
    <location>
        <begin position="199"/>
        <end position="335"/>
    </location>
</feature>
<dbReference type="PROSITE" id="PS00187">
    <property type="entry name" value="TPP_ENZYMES"/>
    <property type="match status" value="1"/>
</dbReference>
<keyword evidence="4" id="KW-0479">Metal-binding</keyword>
<dbReference type="AlphaFoldDB" id="A0A7W6LIS7"/>
<dbReference type="InterPro" id="IPR029035">
    <property type="entry name" value="DHS-like_NAD/FAD-binding_dom"/>
</dbReference>
<dbReference type="Pfam" id="PF02776">
    <property type="entry name" value="TPP_enzyme_N"/>
    <property type="match status" value="1"/>
</dbReference>
<evidence type="ECO:0000259" key="8">
    <source>
        <dbReference type="Pfam" id="PF02775"/>
    </source>
</evidence>
<dbReference type="InterPro" id="IPR012001">
    <property type="entry name" value="Thiamin_PyroP_enz_TPP-bd_dom"/>
</dbReference>
<dbReference type="GO" id="GO:0009097">
    <property type="term" value="P:isoleucine biosynthetic process"/>
    <property type="evidence" value="ECO:0007669"/>
    <property type="project" value="TreeGrafter"/>
</dbReference>
<dbReference type="EMBL" id="JACIEC010000005">
    <property type="protein sequence ID" value="MBB4144917.1"/>
    <property type="molecule type" value="Genomic_DNA"/>
</dbReference>
<dbReference type="InterPro" id="IPR000399">
    <property type="entry name" value="TPP-bd_CS"/>
</dbReference>
<dbReference type="SUPFAM" id="SSF52518">
    <property type="entry name" value="Thiamin diphosphate-binding fold (THDP-binding)"/>
    <property type="match status" value="2"/>
</dbReference>
<evidence type="ECO:0000256" key="3">
    <source>
        <dbReference type="ARBA" id="ARBA00007812"/>
    </source>
</evidence>
<evidence type="ECO:0000256" key="2">
    <source>
        <dbReference type="ARBA" id="ARBA00001964"/>
    </source>
</evidence>
<feature type="domain" description="Thiamine pyrophosphate enzyme N-terminal TPP-binding" evidence="9">
    <location>
        <begin position="4"/>
        <end position="120"/>
    </location>
</feature>
<dbReference type="CDD" id="cd07035">
    <property type="entry name" value="TPP_PYR_POX_like"/>
    <property type="match status" value="1"/>
</dbReference>
<reference evidence="10 11" key="1">
    <citation type="submission" date="2020-08" db="EMBL/GenBank/DDBJ databases">
        <title>Genomic Encyclopedia of Type Strains, Phase IV (KMG-IV): sequencing the most valuable type-strain genomes for metagenomic binning, comparative biology and taxonomic classification.</title>
        <authorList>
            <person name="Goeker M."/>
        </authorList>
    </citation>
    <scope>NUCLEOTIDE SEQUENCE [LARGE SCALE GENOMIC DNA]</scope>
    <source>
        <strain evidence="10 11">DSM 29514</strain>
    </source>
</reference>
<comment type="caution">
    <text evidence="10">The sequence shown here is derived from an EMBL/GenBank/DDBJ whole genome shotgun (WGS) entry which is preliminary data.</text>
</comment>
<keyword evidence="11" id="KW-1185">Reference proteome</keyword>
<dbReference type="GO" id="GO:0009099">
    <property type="term" value="P:L-valine biosynthetic process"/>
    <property type="evidence" value="ECO:0007669"/>
    <property type="project" value="TreeGrafter"/>
</dbReference>
<evidence type="ECO:0000256" key="6">
    <source>
        <dbReference type="RuleBase" id="RU362132"/>
    </source>
</evidence>
<dbReference type="SUPFAM" id="SSF52467">
    <property type="entry name" value="DHS-like NAD/FAD-binding domain"/>
    <property type="match status" value="1"/>
</dbReference>
<evidence type="ECO:0000259" key="9">
    <source>
        <dbReference type="Pfam" id="PF02776"/>
    </source>
</evidence>
<accession>A0A7W6LIS7</accession>
<dbReference type="GO" id="GO:0050660">
    <property type="term" value="F:flavin adenine dinucleotide binding"/>
    <property type="evidence" value="ECO:0007669"/>
    <property type="project" value="TreeGrafter"/>
</dbReference>
<dbReference type="InterPro" id="IPR029061">
    <property type="entry name" value="THDP-binding"/>
</dbReference>
<evidence type="ECO:0000313" key="10">
    <source>
        <dbReference type="EMBL" id="MBB4144917.1"/>
    </source>
</evidence>
<dbReference type="Gene3D" id="3.40.50.1220">
    <property type="entry name" value="TPP-binding domain"/>
    <property type="match status" value="1"/>
</dbReference>
<keyword evidence="5 6" id="KW-0786">Thiamine pyrophosphate</keyword>
<dbReference type="Proteomes" id="UP000519897">
    <property type="component" value="Unassembled WGS sequence"/>
</dbReference>
<gene>
    <name evidence="10" type="ORF">GGQ72_003479</name>
</gene>
<dbReference type="GO" id="GO:0030976">
    <property type="term" value="F:thiamine pyrophosphate binding"/>
    <property type="evidence" value="ECO:0007669"/>
    <property type="project" value="InterPro"/>
</dbReference>
<dbReference type="Gene3D" id="3.40.50.970">
    <property type="match status" value="2"/>
</dbReference>
<proteinExistence type="inferred from homology"/>
<organism evidence="10 11">
    <name type="scientific">Rhizobium rhizoryzae</name>
    <dbReference type="NCBI Taxonomy" id="451876"/>
    <lineage>
        <taxon>Bacteria</taxon>
        <taxon>Pseudomonadati</taxon>
        <taxon>Pseudomonadota</taxon>
        <taxon>Alphaproteobacteria</taxon>
        <taxon>Hyphomicrobiales</taxon>
        <taxon>Rhizobiaceae</taxon>
        <taxon>Rhizobium/Agrobacterium group</taxon>
        <taxon>Rhizobium</taxon>
    </lineage>
</organism>
<keyword evidence="10" id="KW-0808">Transferase</keyword>
<evidence type="ECO:0000256" key="4">
    <source>
        <dbReference type="ARBA" id="ARBA00022723"/>
    </source>
</evidence>
<dbReference type="GO" id="GO:0005948">
    <property type="term" value="C:acetolactate synthase complex"/>
    <property type="evidence" value="ECO:0007669"/>
    <property type="project" value="TreeGrafter"/>
</dbReference>
<comment type="cofactor">
    <cofactor evidence="1">
        <name>Mg(2+)</name>
        <dbReference type="ChEBI" id="CHEBI:18420"/>
    </cofactor>
</comment>
<feature type="domain" description="Thiamine pyrophosphate enzyme TPP-binding" evidence="8">
    <location>
        <begin position="398"/>
        <end position="544"/>
    </location>
</feature>
<name>A0A7W6LIS7_9HYPH</name>
<dbReference type="PANTHER" id="PTHR18968">
    <property type="entry name" value="THIAMINE PYROPHOSPHATE ENZYMES"/>
    <property type="match status" value="1"/>
</dbReference>
<comment type="cofactor">
    <cofactor evidence="2">
        <name>thiamine diphosphate</name>
        <dbReference type="ChEBI" id="CHEBI:58937"/>
    </cofactor>
</comment>
<dbReference type="InterPro" id="IPR045229">
    <property type="entry name" value="TPP_enz"/>
</dbReference>
<dbReference type="Pfam" id="PF02775">
    <property type="entry name" value="TPP_enzyme_C"/>
    <property type="match status" value="1"/>
</dbReference>
<dbReference type="Pfam" id="PF00205">
    <property type="entry name" value="TPP_enzyme_M"/>
    <property type="match status" value="1"/>
</dbReference>
<comment type="similarity">
    <text evidence="3 6">Belongs to the TPP enzyme family.</text>
</comment>
<dbReference type="CDD" id="cd00568">
    <property type="entry name" value="TPP_enzymes"/>
    <property type="match status" value="1"/>
</dbReference>
<dbReference type="RefSeq" id="WP_165130786.1">
    <property type="nucleotide sequence ID" value="NZ_CP049249.1"/>
</dbReference>
<evidence type="ECO:0000256" key="5">
    <source>
        <dbReference type="ARBA" id="ARBA00023052"/>
    </source>
</evidence>
<dbReference type="InterPro" id="IPR012000">
    <property type="entry name" value="Thiamin_PyroP_enz_cen_dom"/>
</dbReference>
<evidence type="ECO:0000313" key="11">
    <source>
        <dbReference type="Proteomes" id="UP000519897"/>
    </source>
</evidence>
<sequence length="581" mass="61896">MTQMTGAEALTRLLVPESVPFVFGIAGGKLNPLLHAISREPSIRYLGVRHEASGPLMGAAIAAASGRICVALGEMGPGSANLVGGLGTAFNNNLPLLLITSNNHLAASYPNRGMFMDLDTHALLKPLTKWSAVVHDGRRLPDLVRDAFRHALTGRRGPVHLDIPQEILSGRFDFDEDALAVPPQQYRAIEGPRPSATQISQAAELLANARRPLLVAGGGVVSAGAGERFRNLMELMKAPALATQMGIGTVPSTSPYFIGHGGIIGGDAIPAAFREADVVLAVGCRFSSWLWNEGGALTKGDAHLININIDPMSLGANTPHAVGIWADAASALDDLTAALRARNLADCSDWLHRMRSVYGGYRQKLEHLKTDDGAVMHPARLGFALGSLLPDDALIVYDGGHTSFWSNDLTPALAERTRFHEPGMCQLGFGTPYAVALKLLHPDRPVFNICGDGAFGFTLSELDTARRAGLPIINIIHNNASWGVIKMGQRRSFDFSFGTDLDGTDYAEIARGFGCHGEVVSSVEEIEPALQRAIACGLPAVLDCRVRFEAHPSMPYFAKMNAYGFQKGTAAGPHAALVKGA</sequence>
<dbReference type="PANTHER" id="PTHR18968:SF166">
    <property type="entry name" value="2-HYDROXYACYL-COA LYASE 2"/>
    <property type="match status" value="1"/>
</dbReference>
<dbReference type="EC" id="2.2.1.6" evidence="10"/>
<evidence type="ECO:0000259" key="7">
    <source>
        <dbReference type="Pfam" id="PF00205"/>
    </source>
</evidence>
<protein>
    <submittedName>
        <fullName evidence="10">Acetolactate synthase-1/2/3 large subunit</fullName>
        <ecNumber evidence="10">2.2.1.6</ecNumber>
    </submittedName>
</protein>
<dbReference type="InterPro" id="IPR011766">
    <property type="entry name" value="TPP_enzyme_TPP-bd"/>
</dbReference>
<evidence type="ECO:0000256" key="1">
    <source>
        <dbReference type="ARBA" id="ARBA00001946"/>
    </source>
</evidence>
<dbReference type="GO" id="GO:0003984">
    <property type="term" value="F:acetolactate synthase activity"/>
    <property type="evidence" value="ECO:0007669"/>
    <property type="project" value="UniProtKB-EC"/>
</dbReference>
<dbReference type="GO" id="GO:0000287">
    <property type="term" value="F:magnesium ion binding"/>
    <property type="evidence" value="ECO:0007669"/>
    <property type="project" value="InterPro"/>
</dbReference>